<evidence type="ECO:0000313" key="2">
    <source>
        <dbReference type="Proteomes" id="UP000676325"/>
    </source>
</evidence>
<keyword evidence="2" id="KW-1185">Reference proteome</keyword>
<protein>
    <recommendedName>
        <fullName evidence="3">DUF3806 domain-containing protein</fullName>
    </recommendedName>
</protein>
<proteinExistence type="predicted"/>
<evidence type="ECO:0000313" key="1">
    <source>
        <dbReference type="EMBL" id="MBR7824687.1"/>
    </source>
</evidence>
<dbReference type="Proteomes" id="UP000676325">
    <property type="component" value="Unassembled WGS sequence"/>
</dbReference>
<dbReference type="RefSeq" id="WP_212515845.1">
    <property type="nucleotide sequence ID" value="NZ_JAGSOH010000001.1"/>
</dbReference>
<reference evidence="1" key="1">
    <citation type="submission" date="2021-04" db="EMBL/GenBank/DDBJ databases">
        <title>Genome based classification of Actinospica acidithermotolerans sp. nov., an actinobacterium isolated from an Indonesian hot spring.</title>
        <authorList>
            <person name="Kusuma A.B."/>
            <person name="Putra K.E."/>
            <person name="Nafisah S."/>
            <person name="Loh J."/>
            <person name="Nouioui I."/>
            <person name="Goodfellow M."/>
        </authorList>
    </citation>
    <scope>NUCLEOTIDE SEQUENCE</scope>
    <source>
        <strain evidence="1">MGRD01-02</strain>
    </source>
</reference>
<accession>A0A941E5B8</accession>
<gene>
    <name evidence="1" type="ORF">KDK95_00075</name>
</gene>
<dbReference type="AlphaFoldDB" id="A0A941E5B8"/>
<evidence type="ECO:0008006" key="3">
    <source>
        <dbReference type="Google" id="ProtNLM"/>
    </source>
</evidence>
<comment type="caution">
    <text evidence="1">The sequence shown here is derived from an EMBL/GenBank/DDBJ whole genome shotgun (WGS) entry which is preliminary data.</text>
</comment>
<dbReference type="EMBL" id="JAGSOH010000001">
    <property type="protein sequence ID" value="MBR7824687.1"/>
    <property type="molecule type" value="Genomic_DNA"/>
</dbReference>
<sequence>MNRGGSEAISLEPIATECVKLVAEQFGRSLDWSIESLTELDAVCVDLLADGPLGEKRLDLWWKLIGAYTGEVVIRAYNGQWIQHESSTGAPGISALGVTGFPFNIANKILTGEEFKSLASFARALPVIAERQTGQA</sequence>
<organism evidence="1 2">
    <name type="scientific">Actinospica acidithermotolerans</name>
    <dbReference type="NCBI Taxonomy" id="2828514"/>
    <lineage>
        <taxon>Bacteria</taxon>
        <taxon>Bacillati</taxon>
        <taxon>Actinomycetota</taxon>
        <taxon>Actinomycetes</taxon>
        <taxon>Catenulisporales</taxon>
        <taxon>Actinospicaceae</taxon>
        <taxon>Actinospica</taxon>
    </lineage>
</organism>
<name>A0A941E5B8_9ACTN</name>